<dbReference type="KEGG" id="prz:GZH47_28960"/>
<accession>A0A6C0P7Q5</accession>
<proteinExistence type="predicted"/>
<dbReference type="RefSeq" id="WP_162644472.1">
    <property type="nucleotide sequence ID" value="NZ_CP048286.1"/>
</dbReference>
<dbReference type="Pfam" id="PF00395">
    <property type="entry name" value="SLH"/>
    <property type="match status" value="2"/>
</dbReference>
<evidence type="ECO:0000259" key="2">
    <source>
        <dbReference type="PROSITE" id="PS51272"/>
    </source>
</evidence>
<protein>
    <submittedName>
        <fullName evidence="3">S-layer homology domain-containing protein</fullName>
    </submittedName>
</protein>
<evidence type="ECO:0000256" key="1">
    <source>
        <dbReference type="SAM" id="SignalP"/>
    </source>
</evidence>
<organism evidence="3 4">
    <name type="scientific">Paenibacillus rhizovicinus</name>
    <dbReference type="NCBI Taxonomy" id="2704463"/>
    <lineage>
        <taxon>Bacteria</taxon>
        <taxon>Bacillati</taxon>
        <taxon>Bacillota</taxon>
        <taxon>Bacilli</taxon>
        <taxon>Bacillales</taxon>
        <taxon>Paenibacillaceae</taxon>
        <taxon>Paenibacillus</taxon>
    </lineage>
</organism>
<dbReference type="InterPro" id="IPR001119">
    <property type="entry name" value="SLH_dom"/>
</dbReference>
<sequence length="903" mass="96137">MPQQKKWAKLASSFMVFSLLTGFSAAGAVSVHADAAITTTKFSDVPAGHWAEKHIAKLASQGIIKGTNGAFKPSDNISQQEAVALAIRFIGKENLVKADEAIVFPDNFDVSTYFKPYIILAFEEGLLDRDEEFLLADAEPDVAWGTKKASREWITKLIVKAIGKEQTAKELVSTPSSFKDGSKVGTEYTGYVNAAVSLGLVKGVTADTFDPKGSITRAAIATLLSRAETQYPVAYSGQFTAILTGKSSGSLSLYQGDKETSIELSADTYVYRYDSEKAATLDQLVPNTKLLVVASGSKALYVEQLDDDQQVEKITGTVDHILANKLLLFVGDKTLEINYDSNTVVTDGSGNVIPVSSLTESSKVEITRDTYRAIPNTLAITVQSAPVNKTGQGTVKVVQTTPPSITVEDSTTGTSSVYNVSPQADVIWQGQILDGGLSQLRVGDVVTYDVKDSIVTRVTIAQTSSKLVRGDFYSASADGTTIQYVKGSGTAQQMLEAKFVTDTVDVSIEGLTGTTIADLVKGDVLDITLNDKDQVAAIKVVNRKVNVLVGATVVSFDNDLKALLVKDTNNNLASVYLSDKTRMDMNGTPIALSAVSSLLQKGKKITLGYTENKAVFVQFVYKYDGTVVSVNTNSSQITLMQSSGTPVTVSMDIPMYIEIAGKTSALLSDVKPGNVVTALLNGSQDKISYLQVHTAKQVEIYSVDTAGKKLKLKGSDGTFYDYSTATLEVTNEKGDKLSIGSIAAGQTGNLYFVGNSIASLKMLNVTVGRLASITPTAVSVIDNNGSTVNIALGTAYSVIKNGVTGSSAAVLAAGDRVEVKLDANDQVLITVNSGVAKKFWKYDAASKVLSVKRESLTETNTYSVTAATRITQNGSPINISQLADGDSIVLYFYQNALIEIAKA</sequence>
<feature type="domain" description="SLH" evidence="2">
    <location>
        <begin position="175"/>
        <end position="238"/>
    </location>
</feature>
<dbReference type="EMBL" id="CP048286">
    <property type="protein sequence ID" value="QHW34431.1"/>
    <property type="molecule type" value="Genomic_DNA"/>
</dbReference>
<keyword evidence="1" id="KW-0732">Signal</keyword>
<dbReference type="PROSITE" id="PS51272">
    <property type="entry name" value="SLH"/>
    <property type="match status" value="2"/>
</dbReference>
<dbReference type="Proteomes" id="UP000479114">
    <property type="component" value="Chromosome"/>
</dbReference>
<feature type="signal peptide" evidence="1">
    <location>
        <begin position="1"/>
        <end position="33"/>
    </location>
</feature>
<name>A0A6C0P7Q5_9BACL</name>
<keyword evidence="4" id="KW-1185">Reference proteome</keyword>
<evidence type="ECO:0000313" key="4">
    <source>
        <dbReference type="Proteomes" id="UP000479114"/>
    </source>
</evidence>
<dbReference type="AlphaFoldDB" id="A0A6C0P7Q5"/>
<feature type="domain" description="SLH" evidence="2">
    <location>
        <begin position="38"/>
        <end position="100"/>
    </location>
</feature>
<gene>
    <name evidence="3" type="ORF">GZH47_28960</name>
</gene>
<reference evidence="3 4" key="1">
    <citation type="submission" date="2020-02" db="EMBL/GenBank/DDBJ databases">
        <title>Paenibacillus sp. nov., isolated from rhizosphere soil of tomato.</title>
        <authorList>
            <person name="Weon H.-Y."/>
            <person name="Lee S.A."/>
        </authorList>
    </citation>
    <scope>NUCLEOTIDE SEQUENCE [LARGE SCALE GENOMIC DNA]</scope>
    <source>
        <strain evidence="3 4">14171R-81</strain>
    </source>
</reference>
<evidence type="ECO:0000313" key="3">
    <source>
        <dbReference type="EMBL" id="QHW34431.1"/>
    </source>
</evidence>
<feature type="chain" id="PRO_5025371508" evidence="1">
    <location>
        <begin position="34"/>
        <end position="903"/>
    </location>
</feature>